<dbReference type="Proteomes" id="UP001497493">
    <property type="component" value="Chromosome"/>
</dbReference>
<comment type="catalytic activity">
    <reaction evidence="6">
        <text>acetate + ATP = acetyl phosphate + ADP</text>
        <dbReference type="Rhea" id="RHEA:11352"/>
        <dbReference type="ChEBI" id="CHEBI:22191"/>
        <dbReference type="ChEBI" id="CHEBI:30089"/>
        <dbReference type="ChEBI" id="CHEBI:30616"/>
        <dbReference type="ChEBI" id="CHEBI:456216"/>
        <dbReference type="EC" id="2.7.2.1"/>
    </reaction>
</comment>
<dbReference type="PRINTS" id="PR00471">
    <property type="entry name" value="ACETATEKNASE"/>
</dbReference>
<keyword evidence="4 6" id="KW-0418">Kinase</keyword>
<feature type="binding site" evidence="6">
    <location>
        <position position="16"/>
    </location>
    <ligand>
        <name>ATP</name>
        <dbReference type="ChEBI" id="CHEBI:30616"/>
    </ligand>
</feature>
<evidence type="ECO:0000313" key="8">
    <source>
        <dbReference type="EMBL" id="CAL1239254.1"/>
    </source>
</evidence>
<feature type="binding site" evidence="6">
    <location>
        <position position="373"/>
    </location>
    <ligand>
        <name>Mg(2+)</name>
        <dbReference type="ChEBI" id="CHEBI:18420"/>
    </ligand>
</feature>
<comment type="cofactor">
    <cofactor evidence="6">
        <name>Mg(2+)</name>
        <dbReference type="ChEBI" id="CHEBI:18420"/>
    </cofactor>
    <cofactor evidence="6">
        <name>Mn(2+)</name>
        <dbReference type="ChEBI" id="CHEBI:29035"/>
    </cofactor>
    <text evidence="6">Mg(2+). Can also accept Mn(2+).</text>
</comment>
<evidence type="ECO:0000256" key="6">
    <source>
        <dbReference type="HAMAP-Rule" id="MF_00020"/>
    </source>
</evidence>
<feature type="site" description="Transition state stabilizer" evidence="6">
    <location>
        <position position="230"/>
    </location>
</feature>
<evidence type="ECO:0000256" key="4">
    <source>
        <dbReference type="ARBA" id="ARBA00022777"/>
    </source>
</evidence>
<keyword evidence="6" id="KW-0963">Cytoplasm</keyword>
<dbReference type="InterPro" id="IPR004372">
    <property type="entry name" value="Ac/propionate_kinase"/>
</dbReference>
<proteinExistence type="inferred from homology"/>
<evidence type="ECO:0000313" key="9">
    <source>
        <dbReference type="Proteomes" id="UP001497493"/>
    </source>
</evidence>
<gene>
    <name evidence="6 8" type="primary">ackA</name>
    <name evidence="8" type="ORF">MECH1_V1_0478</name>
</gene>
<dbReference type="GO" id="GO:0008980">
    <property type="term" value="F:propionate kinase activity"/>
    <property type="evidence" value="ECO:0007669"/>
    <property type="project" value="UniProtKB-EC"/>
</dbReference>
<feature type="binding site" evidence="6">
    <location>
        <begin position="271"/>
        <end position="273"/>
    </location>
    <ligand>
        <name>ATP</name>
        <dbReference type="ChEBI" id="CHEBI:30616"/>
    </ligand>
</feature>
<comment type="subcellular location">
    <subcellularLocation>
        <location evidence="6">Cytoplasm</location>
    </subcellularLocation>
</comment>
<evidence type="ECO:0000256" key="3">
    <source>
        <dbReference type="ARBA" id="ARBA00022741"/>
    </source>
</evidence>
<keyword evidence="6" id="KW-0479">Metal-binding</keyword>
<evidence type="ECO:0000256" key="7">
    <source>
        <dbReference type="RuleBase" id="RU003835"/>
    </source>
</evidence>
<feature type="binding site" evidence="6">
    <location>
        <begin position="319"/>
        <end position="323"/>
    </location>
    <ligand>
        <name>ATP</name>
        <dbReference type="ChEBI" id="CHEBI:30616"/>
    </ligand>
</feature>
<evidence type="ECO:0000256" key="1">
    <source>
        <dbReference type="ARBA" id="ARBA00008748"/>
    </source>
</evidence>
<keyword evidence="6" id="KW-0460">Magnesium</keyword>
<feature type="binding site" evidence="6">
    <location>
        <position position="9"/>
    </location>
    <ligand>
        <name>Mg(2+)</name>
        <dbReference type="ChEBI" id="CHEBI:18420"/>
    </ligand>
</feature>
<dbReference type="Pfam" id="PF00871">
    <property type="entry name" value="Acetate_kinase"/>
    <property type="match status" value="1"/>
</dbReference>
<dbReference type="PANTHER" id="PTHR21060">
    <property type="entry name" value="ACETATE KINASE"/>
    <property type="match status" value="1"/>
</dbReference>
<name>A0ABM9NF72_9GAMM</name>
<dbReference type="EC" id="2.7.2.1" evidence="6"/>
<dbReference type="SUPFAM" id="SSF53067">
    <property type="entry name" value="Actin-like ATPase domain"/>
    <property type="match status" value="2"/>
</dbReference>
<reference evidence="8 9" key="1">
    <citation type="submission" date="2024-04" db="EMBL/GenBank/DDBJ databases">
        <authorList>
            <person name="Cremers G."/>
        </authorList>
    </citation>
    <scope>NUCLEOTIDE SEQUENCE [LARGE SCALE GENOMIC DNA]</scope>
    <source>
        <strain evidence="8">MeCH1-AG</strain>
    </source>
</reference>
<dbReference type="RefSeq" id="WP_348758832.1">
    <property type="nucleotide sequence ID" value="NZ_OZ026884.1"/>
</dbReference>
<protein>
    <recommendedName>
        <fullName evidence="6">Acetate kinase</fullName>
        <ecNumber evidence="6">2.7.2.1</ecNumber>
    </recommendedName>
    <alternativeName>
        <fullName evidence="6">Acetokinase</fullName>
    </alternativeName>
</protein>
<comment type="function">
    <text evidence="6">Catalyzes the formation of acetyl phosphate from acetate and ATP. Can also catalyze the reverse reaction.</text>
</comment>
<feature type="binding site" evidence="6">
    <location>
        <begin position="197"/>
        <end position="201"/>
    </location>
    <ligand>
        <name>ATP</name>
        <dbReference type="ChEBI" id="CHEBI:30616"/>
    </ligand>
</feature>
<keyword evidence="9" id="KW-1185">Reference proteome</keyword>
<organism evidence="8 9">
    <name type="scientific">Candidatus Methylocalor cossyra</name>
    <dbReference type="NCBI Taxonomy" id="3108543"/>
    <lineage>
        <taxon>Bacteria</taxon>
        <taxon>Pseudomonadati</taxon>
        <taxon>Pseudomonadota</taxon>
        <taxon>Gammaproteobacteria</taxon>
        <taxon>Methylococcales</taxon>
        <taxon>Methylococcaceae</taxon>
        <taxon>Candidatus Methylocalor</taxon>
    </lineage>
</organism>
<dbReference type="PIRSF" id="PIRSF000722">
    <property type="entry name" value="Acetate_prop_kin"/>
    <property type="match status" value="1"/>
</dbReference>
<feature type="site" description="Transition state stabilizer" evidence="6">
    <location>
        <position position="169"/>
    </location>
</feature>
<dbReference type="HAMAP" id="MF_00020">
    <property type="entry name" value="Acetate_kinase"/>
    <property type="match status" value="1"/>
</dbReference>
<dbReference type="PROSITE" id="PS01076">
    <property type="entry name" value="ACETATE_KINASE_2"/>
    <property type="match status" value="1"/>
</dbReference>
<evidence type="ECO:0000256" key="2">
    <source>
        <dbReference type="ARBA" id="ARBA00022679"/>
    </source>
</evidence>
<dbReference type="NCBIfam" id="TIGR00016">
    <property type="entry name" value="ackA"/>
    <property type="match status" value="1"/>
</dbReference>
<feature type="binding site" evidence="6">
    <location>
        <position position="80"/>
    </location>
    <ligand>
        <name>substrate</name>
    </ligand>
</feature>
<dbReference type="EMBL" id="OZ026884">
    <property type="protein sequence ID" value="CAL1239254.1"/>
    <property type="molecule type" value="Genomic_DNA"/>
</dbReference>
<sequence>MAKQILVLNSGSSSLKYELFAMEGEGRSLATGLIERIGEPSENNGSAPADHHAAVDQVVSHLARSGHLSSANALWGIGHRVVHGGETFRGPALIDDAVVAAIREAVPLAPLHNPPNLAGIEVCRARWPEVPQVAVFDTAFHQTMPPHSYRYALPEACYRDFRIRRYGFHGASLAYITRRVAEHLGRAVEDLNLIVLHLGNGASISAIEAGRSIDTSMGMTPLSGLMMGTRCGDLDPGVILYLLEQLGRPLAEVSAMLSRASGLKGVAGSNDMRDVLARAEAGDPEARLAIDMYCYQARKYLGAYHAVLGRTDAVVFTAGIGEHAASIRAGILSGLEHLGLRLDPVANAAGGGGLTAVHAPDSAVRILVVPTDEELEIARQTAQLIEASMGARGPGR</sequence>
<dbReference type="InterPro" id="IPR043129">
    <property type="entry name" value="ATPase_NBD"/>
</dbReference>
<keyword evidence="3 6" id="KW-0547">Nucleotide-binding</keyword>
<evidence type="ECO:0000256" key="5">
    <source>
        <dbReference type="ARBA" id="ARBA00022840"/>
    </source>
</evidence>
<keyword evidence="5 6" id="KW-0067">ATP-binding</keyword>
<accession>A0ABM9NF72</accession>
<comment type="subunit">
    <text evidence="6">Homodimer.</text>
</comment>
<comment type="pathway">
    <text evidence="6">Metabolic intermediate biosynthesis; acetyl-CoA biosynthesis; acetyl-CoA from acetate: step 1/2.</text>
</comment>
<dbReference type="Gene3D" id="3.30.420.40">
    <property type="match status" value="2"/>
</dbReference>
<dbReference type="PANTHER" id="PTHR21060:SF15">
    <property type="entry name" value="ACETATE KINASE-RELATED"/>
    <property type="match status" value="1"/>
</dbReference>
<dbReference type="CDD" id="cd24010">
    <property type="entry name" value="ASKHA_NBD_AcK_PK"/>
    <property type="match status" value="1"/>
</dbReference>
<dbReference type="InterPro" id="IPR023865">
    <property type="entry name" value="Aliphatic_acid_kinase_CS"/>
</dbReference>
<dbReference type="InterPro" id="IPR000890">
    <property type="entry name" value="Aliphatic_acid_kin_short-chain"/>
</dbReference>
<comment type="similarity">
    <text evidence="1 6 7">Belongs to the acetokinase family.</text>
</comment>
<keyword evidence="2 6" id="KW-0808">Transferase</keyword>
<dbReference type="PROSITE" id="PS01075">
    <property type="entry name" value="ACETATE_KINASE_1"/>
    <property type="match status" value="1"/>
</dbReference>
<feature type="active site" description="Proton donor/acceptor" evidence="6">
    <location>
        <position position="137"/>
    </location>
</feature>
<dbReference type="GO" id="GO:0008776">
    <property type="term" value="F:acetate kinase activity"/>
    <property type="evidence" value="ECO:0007669"/>
    <property type="project" value="UniProtKB-EC"/>
</dbReference>